<protein>
    <submittedName>
        <fullName evidence="1">Uncharacterized protein</fullName>
    </submittedName>
</protein>
<comment type="caution">
    <text evidence="1">The sequence shown here is derived from an EMBL/GenBank/DDBJ whole genome shotgun (WGS) entry which is preliminary data.</text>
</comment>
<organism evidence="1 2">
    <name type="scientific">Candidatus Daviesbacteria bacterium RIFCSPHIGHO2_02_FULL_43_12</name>
    <dbReference type="NCBI Taxonomy" id="1797776"/>
    <lineage>
        <taxon>Bacteria</taxon>
        <taxon>Candidatus Daviesiibacteriota</taxon>
    </lineage>
</organism>
<dbReference type="EMBL" id="MFDD01000002">
    <property type="protein sequence ID" value="OGE41285.1"/>
    <property type="molecule type" value="Genomic_DNA"/>
</dbReference>
<evidence type="ECO:0000313" key="1">
    <source>
        <dbReference type="EMBL" id="OGE41285.1"/>
    </source>
</evidence>
<sequence>MERGKMRDRVTFIAFTASCQFLGFSLLRAAAYEAAQVKRGERIHCVEPKIQWATCFREHIANLRKAQKEQSK</sequence>
<name>A0A1F5KKG9_9BACT</name>
<reference evidence="1 2" key="1">
    <citation type="journal article" date="2016" name="Nat. Commun.">
        <title>Thousands of microbial genomes shed light on interconnected biogeochemical processes in an aquifer system.</title>
        <authorList>
            <person name="Anantharaman K."/>
            <person name="Brown C.T."/>
            <person name="Hug L.A."/>
            <person name="Sharon I."/>
            <person name="Castelle C.J."/>
            <person name="Probst A.J."/>
            <person name="Thomas B.C."/>
            <person name="Singh A."/>
            <person name="Wilkins M.J."/>
            <person name="Karaoz U."/>
            <person name="Brodie E.L."/>
            <person name="Williams K.H."/>
            <person name="Hubbard S.S."/>
            <person name="Banfield J.F."/>
        </authorList>
    </citation>
    <scope>NUCLEOTIDE SEQUENCE [LARGE SCALE GENOMIC DNA]</scope>
</reference>
<proteinExistence type="predicted"/>
<dbReference type="AlphaFoldDB" id="A0A1F5KKG9"/>
<accession>A0A1F5KKG9</accession>
<gene>
    <name evidence="1" type="ORF">A3D25_02050</name>
</gene>
<dbReference type="Proteomes" id="UP000177328">
    <property type="component" value="Unassembled WGS sequence"/>
</dbReference>
<evidence type="ECO:0000313" key="2">
    <source>
        <dbReference type="Proteomes" id="UP000177328"/>
    </source>
</evidence>